<reference evidence="3" key="1">
    <citation type="journal article" date="2019" name="Int. J. Syst. Evol. Microbiol.">
        <title>The Global Catalogue of Microorganisms (GCM) 10K type strain sequencing project: providing services to taxonomists for standard genome sequencing and annotation.</title>
        <authorList>
            <consortium name="The Broad Institute Genomics Platform"/>
            <consortium name="The Broad Institute Genome Sequencing Center for Infectious Disease"/>
            <person name="Wu L."/>
            <person name="Ma J."/>
        </authorList>
    </citation>
    <scope>NUCLEOTIDE SEQUENCE [LARGE SCALE GENOMIC DNA]</scope>
    <source>
        <strain evidence="3">CCUG 54518</strain>
    </source>
</reference>
<gene>
    <name evidence="2" type="ORF">ACFQNJ_11915</name>
</gene>
<name>A0ABW2RAU9_9BURK</name>
<comment type="caution">
    <text evidence="2">The sequence shown here is derived from an EMBL/GenBank/DDBJ whole genome shotgun (WGS) entry which is preliminary data.</text>
</comment>
<protein>
    <submittedName>
        <fullName evidence="2">AzlD domain-containing protein</fullName>
    </submittedName>
</protein>
<feature type="transmembrane region" description="Helical" evidence="1">
    <location>
        <begin position="86"/>
        <end position="105"/>
    </location>
</feature>
<evidence type="ECO:0000313" key="3">
    <source>
        <dbReference type="Proteomes" id="UP001596495"/>
    </source>
</evidence>
<feature type="transmembrane region" description="Helical" evidence="1">
    <location>
        <begin position="6"/>
        <end position="28"/>
    </location>
</feature>
<dbReference type="InterPro" id="IPR008407">
    <property type="entry name" value="Brnchd-chn_aa_trnsp_AzlD"/>
</dbReference>
<dbReference type="Pfam" id="PF05437">
    <property type="entry name" value="AzlD"/>
    <property type="match status" value="1"/>
</dbReference>
<keyword evidence="3" id="KW-1185">Reference proteome</keyword>
<keyword evidence="1" id="KW-1133">Transmembrane helix</keyword>
<keyword evidence="1" id="KW-0472">Membrane</keyword>
<feature type="transmembrane region" description="Helical" evidence="1">
    <location>
        <begin position="48"/>
        <end position="66"/>
    </location>
</feature>
<evidence type="ECO:0000256" key="1">
    <source>
        <dbReference type="SAM" id="Phobius"/>
    </source>
</evidence>
<dbReference type="Proteomes" id="UP001596495">
    <property type="component" value="Unassembled WGS sequence"/>
</dbReference>
<organism evidence="2 3">
    <name type="scientific">Hydrogenophaga bisanensis</name>
    <dbReference type="NCBI Taxonomy" id="439611"/>
    <lineage>
        <taxon>Bacteria</taxon>
        <taxon>Pseudomonadati</taxon>
        <taxon>Pseudomonadota</taxon>
        <taxon>Betaproteobacteria</taxon>
        <taxon>Burkholderiales</taxon>
        <taxon>Comamonadaceae</taxon>
        <taxon>Hydrogenophaga</taxon>
    </lineage>
</organism>
<accession>A0ABW2RAU9</accession>
<sequence>MLDLDLHTLLIIVAMGVVTVITRSFFLFSDRPWSLPHWAQRGLQYAPIAALSAVVIPEIVTTQGAFVSTWQDARLFAAVAGAAWFFWQRGVLGTIVAGMAVYLPLHVGLGW</sequence>
<dbReference type="EMBL" id="JBHTBX010000007">
    <property type="protein sequence ID" value="MFC7435212.1"/>
    <property type="molecule type" value="Genomic_DNA"/>
</dbReference>
<evidence type="ECO:0000313" key="2">
    <source>
        <dbReference type="EMBL" id="MFC7435212.1"/>
    </source>
</evidence>
<proteinExistence type="predicted"/>
<keyword evidence="1" id="KW-0812">Transmembrane</keyword>
<dbReference type="RefSeq" id="WP_382257544.1">
    <property type="nucleotide sequence ID" value="NZ_JBHTBX010000007.1"/>
</dbReference>